<keyword evidence="1" id="KW-0812">Transmembrane</keyword>
<evidence type="ECO:0000313" key="2">
    <source>
        <dbReference type="EMBL" id="CAE7422454.1"/>
    </source>
</evidence>
<keyword evidence="1" id="KW-1133">Transmembrane helix</keyword>
<keyword evidence="1" id="KW-0472">Membrane</keyword>
<evidence type="ECO:0000313" key="3">
    <source>
        <dbReference type="Proteomes" id="UP000604046"/>
    </source>
</evidence>
<accession>A0A812R5E5</accession>
<keyword evidence="3" id="KW-1185">Reference proteome</keyword>
<protein>
    <submittedName>
        <fullName evidence="2">ADA protein</fullName>
    </submittedName>
</protein>
<feature type="transmembrane region" description="Helical" evidence="1">
    <location>
        <begin position="130"/>
        <end position="157"/>
    </location>
</feature>
<proteinExistence type="predicted"/>
<feature type="transmembrane region" description="Helical" evidence="1">
    <location>
        <begin position="172"/>
        <end position="196"/>
    </location>
</feature>
<feature type="transmembrane region" description="Helical" evidence="1">
    <location>
        <begin position="99"/>
        <end position="118"/>
    </location>
</feature>
<gene>
    <name evidence="2" type="primary">ADA</name>
    <name evidence="2" type="ORF">SNAT2548_LOCUS22973</name>
</gene>
<comment type="caution">
    <text evidence="2">The sequence shown here is derived from an EMBL/GenBank/DDBJ whole genome shotgun (WGS) entry which is preliminary data.</text>
</comment>
<reference evidence="2" key="1">
    <citation type="submission" date="2021-02" db="EMBL/GenBank/DDBJ databases">
        <authorList>
            <person name="Dougan E. K."/>
            <person name="Rhodes N."/>
            <person name="Thang M."/>
            <person name="Chan C."/>
        </authorList>
    </citation>
    <scope>NUCLEOTIDE SEQUENCE</scope>
</reference>
<dbReference type="EMBL" id="CAJNDS010002304">
    <property type="protein sequence ID" value="CAE7422454.1"/>
    <property type="molecule type" value="Genomic_DNA"/>
</dbReference>
<dbReference type="Proteomes" id="UP000604046">
    <property type="component" value="Unassembled WGS sequence"/>
</dbReference>
<evidence type="ECO:0000256" key="1">
    <source>
        <dbReference type="SAM" id="Phobius"/>
    </source>
</evidence>
<sequence length="473" mass="50849">MALAAGSRRRLRDILPQYYTQNHGQMLLFHEEPHSRAPAQLGLARQQISRAGSLVGHGDSTSSALQGALYVVLVVNSSGSMPARLFADSWGARDTAEQALTGLGLSICHFVCLCLLCLGVEHLGGSRVPLAPVLGVLGFGAAATGYGFASAALWWFYRSPVDGFVLSAVEEWAGALLVAFCGRLAWSFLATSLASLRGARVAESHVEASTAVLTALCDTYLVLSSDLQVLQCHGKHLQGCFSDFLHDSEALHLQEVLHRARAHQDEAVTVSARLAPLFGHRGTAQLCCSWFSSAHGECLYLMAIRFGVPEARSFAEPDSDLGDPEAHDGIAEQDLEAAHELTVGTSYPHAVHRTSAGLEDVLGEALQGEGFALRLPDKSERQELQQWLESNASASPGRSQRVFGPVRLQARASSWDVRRDCGDRAVTIVLTWCTGEVESSECLARLKIFVLSEQASLGNADASRCRLTCLKGV</sequence>
<name>A0A812R5E5_9DINO</name>
<organism evidence="2 3">
    <name type="scientific">Symbiodinium natans</name>
    <dbReference type="NCBI Taxonomy" id="878477"/>
    <lineage>
        <taxon>Eukaryota</taxon>
        <taxon>Sar</taxon>
        <taxon>Alveolata</taxon>
        <taxon>Dinophyceae</taxon>
        <taxon>Suessiales</taxon>
        <taxon>Symbiodiniaceae</taxon>
        <taxon>Symbiodinium</taxon>
    </lineage>
</organism>
<dbReference type="AlphaFoldDB" id="A0A812R5E5"/>